<sequence>MAPNFKQCAADYLAQPPNPMYMWKGPVKVIPPNPATQISYQGCLALCGHGIDWYGWDQASQTITTWILPIVGILLQAPFESNAFWQTVLAIARWVGSPMSSLSYTLWNISVSGKCALMVDMAVGYRPLFASTQETEDFNNIRDSFYILMVMNQFEAKPLPHMKREAEGLLRIVLFSKDLRLIEYEGRTQIKQKNLAAKRQDLAEALRRRRRRGVVPVFVSTLWFLFSLALSIQSAFGLVGENATAHDLALGLLLSWLPILVLCSIVDRNPLSADDVQSKLNALISLVCRSLQDKAIVDEYIQSYCTGQDADEMRQRVRDIVGCIHHLDNGNFFVRFAGQGRVRWHYGVAHPILSDLENVWIANHGRDWMRNEFEARNKLVLGSTDRGLFWFDWRQLWHITSAVIIVAGSSLGAYILSYYTPTVGLGCRSLGYLVFSVISLGLLILEFIIWRWTSEEREEYNAQRPPRERRVTFDVLGGERVRRASMFTVKQTGRWLEGPVDTIEQLLKVWIPRIFSSTYIGDRRHRREYLQRSVDHTFQQMRHWSARQWWNVLFFIPAELINTGWLCKIVLSQTFGAYQNCWCQTSQYSPGGGYMDLSMVLNAQLKYVMWSWVTGTVISGTILSAGLAYVVTEWCLQSHLSTLDRDAAREGLQRTRAFRRYTYYARQPLQWLVLQINGLWYIFNPPERKQKTLVWTKDITCRHHLHCCKERTPWIAYEMQRDSQILPAAEGFFSRPRSSTDADTRGLLASPPLPHIVEPPDDCGRDDCDAPTPARHRSYSNASSDRISMDIARKPVPLSYLGREEGLEVHPSVQAMPAAESLRPRPSHIRQLSDEDIPRDNNRSET</sequence>
<dbReference type="VEuPathDB" id="FungiDB:PV09_06009"/>
<feature type="transmembrane region" description="Helical" evidence="2">
    <location>
        <begin position="214"/>
        <end position="236"/>
    </location>
</feature>
<evidence type="ECO:0000313" key="4">
    <source>
        <dbReference type="Proteomes" id="UP000053259"/>
    </source>
</evidence>
<dbReference type="EMBL" id="KN847548">
    <property type="protein sequence ID" value="KIW02554.1"/>
    <property type="molecule type" value="Genomic_DNA"/>
</dbReference>
<dbReference type="HOGENOM" id="CLU_014763_0_0_1"/>
<name>A0A0D2ATW1_9PEZI</name>
<feature type="region of interest" description="Disordered" evidence="1">
    <location>
        <begin position="810"/>
        <end position="846"/>
    </location>
</feature>
<gene>
    <name evidence="3" type="ORF">PV09_06009</name>
</gene>
<keyword evidence="2" id="KW-0812">Transmembrane</keyword>
<keyword evidence="2" id="KW-0472">Membrane</keyword>
<dbReference type="Proteomes" id="UP000053259">
    <property type="component" value="Unassembled WGS sequence"/>
</dbReference>
<reference evidence="3 4" key="1">
    <citation type="submission" date="2015-01" db="EMBL/GenBank/DDBJ databases">
        <title>The Genome Sequence of Ochroconis gallopava CBS43764.</title>
        <authorList>
            <consortium name="The Broad Institute Genomics Platform"/>
            <person name="Cuomo C."/>
            <person name="de Hoog S."/>
            <person name="Gorbushina A."/>
            <person name="Stielow B."/>
            <person name="Teixiera M."/>
            <person name="Abouelleil A."/>
            <person name="Chapman S.B."/>
            <person name="Priest M."/>
            <person name="Young S.K."/>
            <person name="Wortman J."/>
            <person name="Nusbaum C."/>
            <person name="Birren B."/>
        </authorList>
    </citation>
    <scope>NUCLEOTIDE SEQUENCE [LARGE SCALE GENOMIC DNA]</scope>
    <source>
        <strain evidence="3 4">CBS 43764</strain>
    </source>
</reference>
<dbReference type="AlphaFoldDB" id="A0A0D2ATW1"/>
<dbReference type="OrthoDB" id="5392263at2759"/>
<accession>A0A0D2ATW1</accession>
<feature type="transmembrane region" description="Helical" evidence="2">
    <location>
        <begin position="607"/>
        <end position="631"/>
    </location>
</feature>
<protein>
    <submittedName>
        <fullName evidence="3">Uncharacterized protein</fullName>
    </submittedName>
</protein>
<feature type="transmembrane region" description="Helical" evidence="2">
    <location>
        <begin position="248"/>
        <end position="266"/>
    </location>
</feature>
<keyword evidence="2" id="KW-1133">Transmembrane helix</keyword>
<dbReference type="GeneID" id="27313982"/>
<evidence type="ECO:0000313" key="3">
    <source>
        <dbReference type="EMBL" id="KIW02554.1"/>
    </source>
</evidence>
<evidence type="ECO:0000256" key="2">
    <source>
        <dbReference type="SAM" id="Phobius"/>
    </source>
</evidence>
<feature type="region of interest" description="Disordered" evidence="1">
    <location>
        <begin position="734"/>
        <end position="785"/>
    </location>
</feature>
<dbReference type="InParanoid" id="A0A0D2ATW1"/>
<evidence type="ECO:0000256" key="1">
    <source>
        <dbReference type="SAM" id="MobiDB-lite"/>
    </source>
</evidence>
<proteinExistence type="predicted"/>
<organism evidence="3 4">
    <name type="scientific">Verruconis gallopava</name>
    <dbReference type="NCBI Taxonomy" id="253628"/>
    <lineage>
        <taxon>Eukaryota</taxon>
        <taxon>Fungi</taxon>
        <taxon>Dikarya</taxon>
        <taxon>Ascomycota</taxon>
        <taxon>Pezizomycotina</taxon>
        <taxon>Dothideomycetes</taxon>
        <taxon>Pleosporomycetidae</taxon>
        <taxon>Venturiales</taxon>
        <taxon>Sympoventuriaceae</taxon>
        <taxon>Verruconis</taxon>
    </lineage>
</organism>
<feature type="transmembrane region" description="Helical" evidence="2">
    <location>
        <begin position="396"/>
        <end position="417"/>
    </location>
</feature>
<dbReference type="RefSeq" id="XP_016212423.1">
    <property type="nucleotide sequence ID" value="XM_016359587.1"/>
</dbReference>
<feature type="compositionally biased region" description="Basic and acidic residues" evidence="1">
    <location>
        <begin position="831"/>
        <end position="846"/>
    </location>
</feature>
<keyword evidence="4" id="KW-1185">Reference proteome</keyword>
<feature type="transmembrane region" description="Helical" evidence="2">
    <location>
        <begin position="429"/>
        <end position="450"/>
    </location>
</feature>